<dbReference type="InterPro" id="IPR036837">
    <property type="entry name" value="Cation_efflux_CTD_sf"/>
</dbReference>
<keyword evidence="10" id="KW-0732">Signal</keyword>
<dbReference type="PANTHER" id="PTHR11562:SF17">
    <property type="entry name" value="RE54080P-RELATED"/>
    <property type="match status" value="1"/>
</dbReference>
<keyword evidence="3" id="KW-0813">Transport</keyword>
<evidence type="ECO:0000259" key="12">
    <source>
        <dbReference type="Pfam" id="PF16916"/>
    </source>
</evidence>
<dbReference type="Pfam" id="PF16916">
    <property type="entry name" value="ZT_dimer"/>
    <property type="match status" value="1"/>
</dbReference>
<evidence type="ECO:0000256" key="5">
    <source>
        <dbReference type="ARBA" id="ARBA00022906"/>
    </source>
</evidence>
<dbReference type="EMBL" id="DS469511">
    <property type="protein sequence ID" value="EDO48857.1"/>
    <property type="molecule type" value="Genomic_DNA"/>
</dbReference>
<evidence type="ECO:0000256" key="4">
    <source>
        <dbReference type="ARBA" id="ARBA00022692"/>
    </source>
</evidence>
<protein>
    <submittedName>
        <fullName evidence="13">Uncharacterized protein</fullName>
    </submittedName>
</protein>
<dbReference type="PANTHER" id="PTHR11562">
    <property type="entry name" value="CATION EFFLUX PROTEIN/ ZINC TRANSPORTER"/>
    <property type="match status" value="1"/>
</dbReference>
<feature type="transmembrane region" description="Helical" evidence="9">
    <location>
        <begin position="112"/>
        <end position="134"/>
    </location>
</feature>
<feature type="domain" description="Cation efflux protein cytoplasmic" evidence="12">
    <location>
        <begin position="220"/>
        <end position="293"/>
    </location>
</feature>
<evidence type="ECO:0000256" key="9">
    <source>
        <dbReference type="SAM" id="Phobius"/>
    </source>
</evidence>
<dbReference type="GO" id="GO:0010043">
    <property type="term" value="P:response to zinc ion"/>
    <property type="evidence" value="ECO:0000318"/>
    <property type="project" value="GO_Central"/>
</dbReference>
<dbReference type="NCBIfam" id="TIGR01297">
    <property type="entry name" value="CDF"/>
    <property type="match status" value="1"/>
</dbReference>
<dbReference type="GO" id="GO:0005385">
    <property type="term" value="F:zinc ion transmembrane transporter activity"/>
    <property type="evidence" value="ECO:0000318"/>
    <property type="project" value="GO_Central"/>
</dbReference>
<keyword evidence="4 9" id="KW-0812">Transmembrane</keyword>
<dbReference type="InterPro" id="IPR002524">
    <property type="entry name" value="Cation_efflux"/>
</dbReference>
<evidence type="ECO:0000256" key="8">
    <source>
        <dbReference type="ARBA" id="ARBA00023136"/>
    </source>
</evidence>
<proteinExistence type="inferred from homology"/>
<organism evidence="13 14">
    <name type="scientific">Nematostella vectensis</name>
    <name type="common">Starlet sea anemone</name>
    <dbReference type="NCBI Taxonomy" id="45351"/>
    <lineage>
        <taxon>Eukaryota</taxon>
        <taxon>Metazoa</taxon>
        <taxon>Cnidaria</taxon>
        <taxon>Anthozoa</taxon>
        <taxon>Hexacorallia</taxon>
        <taxon>Actiniaria</taxon>
        <taxon>Edwardsiidae</taxon>
        <taxon>Nematostella</taxon>
    </lineage>
</organism>
<keyword evidence="5" id="KW-0862">Zinc</keyword>
<feature type="chain" id="PRO_5002713487" evidence="10">
    <location>
        <begin position="25"/>
        <end position="293"/>
    </location>
</feature>
<evidence type="ECO:0000256" key="1">
    <source>
        <dbReference type="ARBA" id="ARBA00004141"/>
    </source>
</evidence>
<keyword evidence="6 9" id="KW-1133">Transmembrane helix</keyword>
<feature type="signal peptide" evidence="10">
    <location>
        <begin position="1"/>
        <end position="24"/>
    </location>
</feature>
<dbReference type="Gene3D" id="1.20.1510.10">
    <property type="entry name" value="Cation efflux protein transmembrane domain"/>
    <property type="match status" value="1"/>
</dbReference>
<dbReference type="OMA" id="AWIAGWK"/>
<comment type="subcellular location">
    <subcellularLocation>
        <location evidence="1">Membrane</location>
        <topology evidence="1">Multi-pass membrane protein</topology>
    </subcellularLocation>
</comment>
<feature type="transmembrane region" description="Helical" evidence="9">
    <location>
        <begin position="70"/>
        <end position="92"/>
    </location>
</feature>
<dbReference type="SUPFAM" id="SSF160240">
    <property type="entry name" value="Cation efflux protein cytoplasmic domain-like"/>
    <property type="match status" value="1"/>
</dbReference>
<dbReference type="Proteomes" id="UP000001593">
    <property type="component" value="Unassembled WGS sequence"/>
</dbReference>
<dbReference type="SUPFAM" id="SSF161111">
    <property type="entry name" value="Cation efflux protein transmembrane domain-like"/>
    <property type="match status" value="1"/>
</dbReference>
<dbReference type="STRING" id="45351.A7RHI7"/>
<feature type="transmembrane region" description="Helical" evidence="9">
    <location>
        <begin position="155"/>
        <end position="179"/>
    </location>
</feature>
<keyword evidence="5" id="KW-0864">Zinc transport</keyword>
<dbReference type="InterPro" id="IPR050681">
    <property type="entry name" value="CDF/SLC30A"/>
</dbReference>
<feature type="non-terminal residue" evidence="13">
    <location>
        <position position="293"/>
    </location>
</feature>
<evidence type="ECO:0000313" key="13">
    <source>
        <dbReference type="EMBL" id="EDO48857.1"/>
    </source>
</evidence>
<dbReference type="PhylomeDB" id="A7RHI7"/>
<evidence type="ECO:0000256" key="6">
    <source>
        <dbReference type="ARBA" id="ARBA00022989"/>
    </source>
</evidence>
<keyword evidence="8 9" id="KW-0472">Membrane</keyword>
<dbReference type="HOGENOM" id="CLU_013430_0_1_1"/>
<dbReference type="InParanoid" id="A7RHI7"/>
<evidence type="ECO:0000259" key="11">
    <source>
        <dbReference type="Pfam" id="PF01545"/>
    </source>
</evidence>
<dbReference type="AlphaFoldDB" id="A7RHI7"/>
<sequence>RRLIIATLFCVVFIACEVTGGVIANSLAVMNDALHQLFDLNSLLASLLAAWIAGWKPNSQKTYGYFRAEILGACLVILMLWLLTGVLVYEALLRLLAGTAMGHSDHVNADVMMITAGFTCAANIVLAFMLSGVGRHHHSHGSYEKNDNCEGNINIRAAFLHTIGDIIYAFGVLLAGLIIKIKPEWQKADAICSLVGAVIVLVTTYAVIRDSFNILFEGVPRDVRIAEVKRDLSTLHHVVSFHNVHVWALTSGRNLLTAHLVVEPEADTQTLLKIASKRLSSKYSLYHCTLQLE</sequence>
<evidence type="ECO:0000256" key="7">
    <source>
        <dbReference type="ARBA" id="ARBA00023065"/>
    </source>
</evidence>
<dbReference type="KEGG" id="nve:5521119"/>
<dbReference type="InterPro" id="IPR027470">
    <property type="entry name" value="Cation_efflux_CTD"/>
</dbReference>
<feature type="transmembrane region" description="Helical" evidence="9">
    <location>
        <begin position="40"/>
        <end position="58"/>
    </location>
</feature>
<keyword evidence="14" id="KW-1185">Reference proteome</keyword>
<feature type="transmembrane region" description="Helical" evidence="9">
    <location>
        <begin position="185"/>
        <end position="208"/>
    </location>
</feature>
<evidence type="ECO:0000256" key="3">
    <source>
        <dbReference type="ARBA" id="ARBA00022448"/>
    </source>
</evidence>
<name>A7RHI7_NEMVE</name>
<reference evidence="13 14" key="1">
    <citation type="journal article" date="2007" name="Science">
        <title>Sea anemone genome reveals ancestral eumetazoan gene repertoire and genomic organization.</title>
        <authorList>
            <person name="Putnam N.H."/>
            <person name="Srivastava M."/>
            <person name="Hellsten U."/>
            <person name="Dirks B."/>
            <person name="Chapman J."/>
            <person name="Salamov A."/>
            <person name="Terry A."/>
            <person name="Shapiro H."/>
            <person name="Lindquist E."/>
            <person name="Kapitonov V.V."/>
            <person name="Jurka J."/>
            <person name="Genikhovich G."/>
            <person name="Grigoriev I.V."/>
            <person name="Lucas S.M."/>
            <person name="Steele R.E."/>
            <person name="Finnerty J.R."/>
            <person name="Technau U."/>
            <person name="Martindale M.Q."/>
            <person name="Rokhsar D.S."/>
        </authorList>
    </citation>
    <scope>NUCLEOTIDE SEQUENCE [LARGE SCALE GENOMIC DNA]</scope>
    <source>
        <strain evidence="14">CH2 X CH6</strain>
    </source>
</reference>
<dbReference type="InterPro" id="IPR058533">
    <property type="entry name" value="Cation_efflux_TM"/>
</dbReference>
<feature type="non-terminal residue" evidence="13">
    <location>
        <position position="1"/>
    </location>
</feature>
<dbReference type="GO" id="GO:0071577">
    <property type="term" value="P:zinc ion transmembrane transport"/>
    <property type="evidence" value="ECO:0000318"/>
    <property type="project" value="GO_Central"/>
</dbReference>
<evidence type="ECO:0000256" key="2">
    <source>
        <dbReference type="ARBA" id="ARBA00008873"/>
    </source>
</evidence>
<dbReference type="OrthoDB" id="9944568at2759"/>
<feature type="domain" description="Cation efflux protein transmembrane" evidence="11">
    <location>
        <begin position="3"/>
        <end position="215"/>
    </location>
</feature>
<dbReference type="InterPro" id="IPR027469">
    <property type="entry name" value="Cation_efflux_TMD_sf"/>
</dbReference>
<gene>
    <name evidence="13" type="ORF">NEMVEDRAFT_v1g70174</name>
</gene>
<dbReference type="eggNOG" id="KOG1482">
    <property type="taxonomic scope" value="Eukaryota"/>
</dbReference>
<dbReference type="GO" id="GO:0005886">
    <property type="term" value="C:plasma membrane"/>
    <property type="evidence" value="ECO:0000318"/>
    <property type="project" value="GO_Central"/>
</dbReference>
<keyword evidence="7" id="KW-0406">Ion transport</keyword>
<evidence type="ECO:0000313" key="14">
    <source>
        <dbReference type="Proteomes" id="UP000001593"/>
    </source>
</evidence>
<comment type="similarity">
    <text evidence="2">Belongs to the cation diffusion facilitator (CDF) transporter (TC 2.A.4) family. SLC30A subfamily.</text>
</comment>
<evidence type="ECO:0000256" key="10">
    <source>
        <dbReference type="SAM" id="SignalP"/>
    </source>
</evidence>
<dbReference type="Pfam" id="PF01545">
    <property type="entry name" value="Cation_efflux"/>
    <property type="match status" value="1"/>
</dbReference>
<accession>A7RHI7</accession>